<dbReference type="OrthoDB" id="9806579at2"/>
<dbReference type="EC" id="5.4.4.2" evidence="3"/>
<evidence type="ECO:0000259" key="6">
    <source>
        <dbReference type="Pfam" id="PF00425"/>
    </source>
</evidence>
<dbReference type="NCBIfam" id="TIGR00543">
    <property type="entry name" value="isochor_syn"/>
    <property type="match status" value="1"/>
</dbReference>
<comment type="caution">
    <text evidence="7">The sequence shown here is derived from an EMBL/GenBank/DDBJ whole genome shotgun (WGS) entry which is preliminary data.</text>
</comment>
<feature type="domain" description="Chorismate-utilising enzyme C-terminal" evidence="6">
    <location>
        <begin position="85"/>
        <end position="324"/>
    </location>
</feature>
<dbReference type="PANTHER" id="PTHR42839:SF2">
    <property type="entry name" value="ISOCHORISMATE SYNTHASE ENTC"/>
    <property type="match status" value="1"/>
</dbReference>
<dbReference type="InterPro" id="IPR015890">
    <property type="entry name" value="Chorismate_C"/>
</dbReference>
<evidence type="ECO:0000256" key="5">
    <source>
        <dbReference type="ARBA" id="ARBA00041564"/>
    </source>
</evidence>
<evidence type="ECO:0000256" key="1">
    <source>
        <dbReference type="ARBA" id="ARBA00000799"/>
    </source>
</evidence>
<comment type="catalytic activity">
    <reaction evidence="1">
        <text>chorismate = isochorismate</text>
        <dbReference type="Rhea" id="RHEA:18985"/>
        <dbReference type="ChEBI" id="CHEBI:29748"/>
        <dbReference type="ChEBI" id="CHEBI:29780"/>
        <dbReference type="EC" id="5.4.4.2"/>
    </reaction>
</comment>
<accession>A0A6L3ZIL3</accession>
<evidence type="ECO:0000256" key="4">
    <source>
        <dbReference type="ARBA" id="ARBA00023235"/>
    </source>
</evidence>
<dbReference type="AlphaFoldDB" id="A0A6L3ZIL3"/>
<evidence type="ECO:0000313" key="8">
    <source>
        <dbReference type="Proteomes" id="UP000484164"/>
    </source>
</evidence>
<protein>
    <recommendedName>
        <fullName evidence="3">isochorismate synthase</fullName>
        <ecNumber evidence="3">5.4.4.2</ecNumber>
    </recommendedName>
    <alternativeName>
        <fullName evidence="5">Isochorismate mutase</fullName>
    </alternativeName>
</protein>
<dbReference type="PANTHER" id="PTHR42839">
    <property type="entry name" value="ISOCHORISMATE SYNTHASE ENTC"/>
    <property type="match status" value="1"/>
</dbReference>
<sequence length="335" mass="37169">MFLVPASKSEHSNILIWRIPGLPTQGWKLSEDVPERLGDTKVHVSPFIGRATTFHAEGPLDAAELWPSINAQNIHELADVHSDSKEAHIERVRAAVKQIVQNHLRKVVIARREDLEMELDYASTFQKLVNAYPQAIVYALFIEGRLWMGATPETLLTSDEHAIYTMALAGTRKPDGPEFTEKEYDEQLAVTESINDTLLQLGSAKVDAKGPEIIAAGPVQHLITRITAGLPNEGTPVDWAHSLHPTPAVCGMPKRDALSIIDALENFNRELYAGYLGWTSEENSRFYVNLRCMQVGQKRVALYAGGGITALSDPEAEWEETVIKLNTLKSVITQE</sequence>
<dbReference type="EMBL" id="WBVQ01000001">
    <property type="protein sequence ID" value="KAB2817408.1"/>
    <property type="molecule type" value="Genomic_DNA"/>
</dbReference>
<evidence type="ECO:0000256" key="2">
    <source>
        <dbReference type="ARBA" id="ARBA00005297"/>
    </source>
</evidence>
<comment type="similarity">
    <text evidence="2">Belongs to the isochorismate synthase family.</text>
</comment>
<dbReference type="SUPFAM" id="SSF56322">
    <property type="entry name" value="ADC synthase"/>
    <property type="match status" value="1"/>
</dbReference>
<dbReference type="Proteomes" id="UP000484164">
    <property type="component" value="Unassembled WGS sequence"/>
</dbReference>
<dbReference type="GO" id="GO:0008909">
    <property type="term" value="F:isochorismate synthase activity"/>
    <property type="evidence" value="ECO:0007669"/>
    <property type="project" value="UniProtKB-EC"/>
</dbReference>
<dbReference type="Pfam" id="PF00425">
    <property type="entry name" value="Chorismate_bind"/>
    <property type="match status" value="1"/>
</dbReference>
<keyword evidence="4 7" id="KW-0413">Isomerase</keyword>
<proteinExistence type="inferred from homology"/>
<dbReference type="Gene3D" id="3.60.120.10">
    <property type="entry name" value="Anthranilate synthase"/>
    <property type="match status" value="1"/>
</dbReference>
<gene>
    <name evidence="7" type="ORF">F8C82_03155</name>
</gene>
<evidence type="ECO:0000313" key="7">
    <source>
        <dbReference type="EMBL" id="KAB2817408.1"/>
    </source>
</evidence>
<keyword evidence="8" id="KW-1185">Reference proteome</keyword>
<name>A0A6L3ZIL3_9FLAO</name>
<dbReference type="InterPro" id="IPR004561">
    <property type="entry name" value="IsoChor_synthase"/>
</dbReference>
<dbReference type="InterPro" id="IPR005801">
    <property type="entry name" value="ADC_synthase"/>
</dbReference>
<evidence type="ECO:0000256" key="3">
    <source>
        <dbReference type="ARBA" id="ARBA00012824"/>
    </source>
</evidence>
<reference evidence="7 8" key="1">
    <citation type="submission" date="2019-10" db="EMBL/GenBank/DDBJ databases">
        <title>Genome sequence of Phaeocystidibacter marisrubri JCM30614 (type strain).</title>
        <authorList>
            <person name="Bowman J.P."/>
        </authorList>
    </citation>
    <scope>NUCLEOTIDE SEQUENCE [LARGE SCALE GENOMIC DNA]</scope>
    <source>
        <strain evidence="7 8">JCM 30614</strain>
    </source>
</reference>
<organism evidence="7 8">
    <name type="scientific">Phaeocystidibacter marisrubri</name>
    <dbReference type="NCBI Taxonomy" id="1577780"/>
    <lineage>
        <taxon>Bacteria</taxon>
        <taxon>Pseudomonadati</taxon>
        <taxon>Bacteroidota</taxon>
        <taxon>Flavobacteriia</taxon>
        <taxon>Flavobacteriales</taxon>
        <taxon>Phaeocystidibacteraceae</taxon>
        <taxon>Phaeocystidibacter</taxon>
    </lineage>
</organism>